<reference evidence="2 3" key="1">
    <citation type="submission" date="2017-02" db="EMBL/GenBank/DDBJ databases">
        <authorList>
            <person name="Peterson S.W."/>
        </authorList>
    </citation>
    <scope>NUCLEOTIDE SEQUENCE [LARGE SCALE GENOMIC DNA]</scope>
    <source>
        <strain evidence="2 3">ATCC BAA-1030</strain>
    </source>
</reference>
<organism evidence="2 3">
    <name type="scientific">Pilibacter termitis</name>
    <dbReference type="NCBI Taxonomy" id="263852"/>
    <lineage>
        <taxon>Bacteria</taxon>
        <taxon>Bacillati</taxon>
        <taxon>Bacillota</taxon>
        <taxon>Bacilli</taxon>
        <taxon>Lactobacillales</taxon>
        <taxon>Enterococcaceae</taxon>
        <taxon>Pilibacter</taxon>
    </lineage>
</organism>
<dbReference type="Proteomes" id="UP000190328">
    <property type="component" value="Unassembled WGS sequence"/>
</dbReference>
<gene>
    <name evidence="2" type="ORF">SAMN02745116_00371</name>
</gene>
<feature type="region of interest" description="Disordered" evidence="1">
    <location>
        <begin position="220"/>
        <end position="247"/>
    </location>
</feature>
<dbReference type="AlphaFoldDB" id="A0A1T4KT87"/>
<proteinExistence type="predicted"/>
<dbReference type="EMBL" id="FUXI01000003">
    <property type="protein sequence ID" value="SJZ45570.1"/>
    <property type="molecule type" value="Genomic_DNA"/>
</dbReference>
<dbReference type="STRING" id="263852.SAMN02745116_00371"/>
<feature type="compositionally biased region" description="Basic and acidic residues" evidence="1">
    <location>
        <begin position="222"/>
        <end position="239"/>
    </location>
</feature>
<dbReference type="RefSeq" id="WP_078806335.1">
    <property type="nucleotide sequence ID" value="NZ_FUXI01000003.1"/>
</dbReference>
<name>A0A1T4KT87_9ENTE</name>
<keyword evidence="3" id="KW-1185">Reference proteome</keyword>
<evidence type="ECO:0000256" key="1">
    <source>
        <dbReference type="SAM" id="MobiDB-lite"/>
    </source>
</evidence>
<evidence type="ECO:0000313" key="3">
    <source>
        <dbReference type="Proteomes" id="UP000190328"/>
    </source>
</evidence>
<sequence>MGFFSKKQERFELLHGVNVQESRLRDAVDLINWAEKENAMAMELNTSSSVVVVKYNHKEEMVYGMKLTFPMDEDTDFDELLQDFYTKKPIDFDETILEKATIVEPVQPSNATPPMPSEFQQLAQKGQENLQEIPVMPEETPSPTPEQLALENMQAQFLAQQEEMAALKKQLEERIPTPAPEIPVAIHPSVPIEKTELTQKVEETQLIPSVSEMANLSIPPLVREEDSQPISEKKTEDTPRNSPVSSIAETSFDFSTDDAVQDVLFMVKSEFDKALSDFITKETLKIEEEIKQLDKREQIAADMTKRFESEKDAALLTKSAELVKKKETAIQEENRRHEETILQIEADFTIQRKEALETIQVDYQAKLEEKIAAEYQRQTEQLKRILQGKTDELQLRQKTINAGLKNNFQEVLATFNTKHNQVIENVEKRKEPIDFVARMKKRA</sequence>
<accession>A0A1T4KT87</accession>
<dbReference type="OrthoDB" id="2199968at2"/>
<evidence type="ECO:0000313" key="2">
    <source>
        <dbReference type="EMBL" id="SJZ45570.1"/>
    </source>
</evidence>
<protein>
    <submittedName>
        <fullName evidence="2">Uncharacterized protein</fullName>
    </submittedName>
</protein>